<feature type="region of interest" description="Disordered" evidence="4">
    <location>
        <begin position="159"/>
        <end position="182"/>
    </location>
</feature>
<feature type="compositionally biased region" description="Polar residues" evidence="4">
    <location>
        <begin position="308"/>
        <end position="319"/>
    </location>
</feature>
<dbReference type="SUPFAM" id="SSF57850">
    <property type="entry name" value="RING/U-box"/>
    <property type="match status" value="1"/>
</dbReference>
<comment type="similarity">
    <text evidence="2">Belongs to the IRF2BP family.</text>
</comment>
<dbReference type="FunFam" id="1.10.10.1580:FF:000001">
    <property type="entry name" value="interferon regulatory factor 2-binding protein 2"/>
    <property type="match status" value="1"/>
</dbReference>
<evidence type="ECO:0000256" key="2">
    <source>
        <dbReference type="ARBA" id="ARBA00010802"/>
    </source>
</evidence>
<feature type="region of interest" description="Disordered" evidence="4">
    <location>
        <begin position="64"/>
        <end position="142"/>
    </location>
</feature>
<organism evidence="7 8">
    <name type="scientific">Bemisia tabaci</name>
    <name type="common">Sweetpotato whitefly</name>
    <name type="synonym">Aleurodes tabaci</name>
    <dbReference type="NCBI Taxonomy" id="7038"/>
    <lineage>
        <taxon>Eukaryota</taxon>
        <taxon>Metazoa</taxon>
        <taxon>Ecdysozoa</taxon>
        <taxon>Arthropoda</taxon>
        <taxon>Hexapoda</taxon>
        <taxon>Insecta</taxon>
        <taxon>Pterygota</taxon>
        <taxon>Neoptera</taxon>
        <taxon>Paraneoptera</taxon>
        <taxon>Hemiptera</taxon>
        <taxon>Sternorrhyncha</taxon>
        <taxon>Aleyrodoidea</taxon>
        <taxon>Aleyrodidae</taxon>
        <taxon>Aleyrodinae</taxon>
        <taxon>Bemisia</taxon>
    </lineage>
</organism>
<dbReference type="AlphaFoldDB" id="A0A9P0F5U4"/>
<dbReference type="Pfam" id="PF11261">
    <property type="entry name" value="IRF-2BP1_2"/>
    <property type="match status" value="1"/>
</dbReference>
<reference evidence="7" key="1">
    <citation type="submission" date="2021-12" db="EMBL/GenBank/DDBJ databases">
        <authorList>
            <person name="King R."/>
        </authorList>
    </citation>
    <scope>NUCLEOTIDE SEQUENCE</scope>
</reference>
<dbReference type="InterPro" id="IPR044882">
    <property type="entry name" value="I2BP1/2_C3HC4-RING_sf"/>
</dbReference>
<dbReference type="CDD" id="cd16511">
    <property type="entry name" value="vRING-HC_IRF2BP1-like"/>
    <property type="match status" value="1"/>
</dbReference>
<dbReference type="PANTHER" id="PTHR10816:SF19">
    <property type="entry name" value="PROTEIN INTERACTING WITH TTK69 AND SIN3A, ISOFORM D"/>
    <property type="match status" value="1"/>
</dbReference>
<dbReference type="Gene3D" id="1.10.10.1580">
    <property type="entry name" value="Interferon regulatory factor 2-binding protein"/>
    <property type="match status" value="1"/>
</dbReference>
<evidence type="ECO:0000313" key="8">
    <source>
        <dbReference type="Proteomes" id="UP001152759"/>
    </source>
</evidence>
<evidence type="ECO:0000256" key="3">
    <source>
        <dbReference type="ARBA" id="ARBA00023242"/>
    </source>
</evidence>
<dbReference type="InterPro" id="IPR057414">
    <property type="entry name" value="Zf-C3HC4_IRF-2BP1_2"/>
</dbReference>
<proteinExistence type="inferred from homology"/>
<dbReference type="Pfam" id="PF25454">
    <property type="entry name" value="zf-C3HC4_IRF-2BP1_2"/>
    <property type="match status" value="1"/>
</dbReference>
<feature type="domain" description="Interferon regulatory factor 2-binding protein 1/2-like zinc finger" evidence="5">
    <location>
        <begin position="12"/>
        <end position="62"/>
    </location>
</feature>
<dbReference type="PANTHER" id="PTHR10816">
    <property type="entry name" value="MYELIN TRANSCRIPTION FACTOR 1-RELATED"/>
    <property type="match status" value="1"/>
</dbReference>
<accession>A0A9P0F5U4</accession>
<protein>
    <submittedName>
        <fullName evidence="7">Uncharacterized protein</fullName>
    </submittedName>
</protein>
<dbReference type="GO" id="GO:0003714">
    <property type="term" value="F:transcription corepressor activity"/>
    <property type="evidence" value="ECO:0007669"/>
    <property type="project" value="TreeGrafter"/>
</dbReference>
<dbReference type="EMBL" id="OU963868">
    <property type="protein sequence ID" value="CAH0393526.1"/>
    <property type="molecule type" value="Genomic_DNA"/>
</dbReference>
<comment type="subcellular location">
    <subcellularLocation>
        <location evidence="1">Nucleus</location>
    </subcellularLocation>
</comment>
<feature type="compositionally biased region" description="Low complexity" evidence="4">
    <location>
        <begin position="68"/>
        <end position="82"/>
    </location>
</feature>
<dbReference type="GO" id="GO:0005634">
    <property type="term" value="C:nucleus"/>
    <property type="evidence" value="ECO:0007669"/>
    <property type="project" value="UniProtKB-SubCell"/>
</dbReference>
<evidence type="ECO:0000256" key="4">
    <source>
        <dbReference type="SAM" id="MobiDB-lite"/>
    </source>
</evidence>
<keyword evidence="8" id="KW-1185">Reference proteome</keyword>
<feature type="domain" description="Interferon regulatory factor 2-binding protein 1/2-like C3HC4 zinc finger" evidence="6">
    <location>
        <begin position="483"/>
        <end position="554"/>
    </location>
</feature>
<feature type="compositionally biased region" description="Polar residues" evidence="4">
    <location>
        <begin position="214"/>
        <end position="229"/>
    </location>
</feature>
<dbReference type="OrthoDB" id="10065080at2759"/>
<name>A0A9P0F5U4_BEMTA</name>
<feature type="compositionally biased region" description="Low complexity" evidence="4">
    <location>
        <begin position="458"/>
        <end position="473"/>
    </location>
</feature>
<evidence type="ECO:0000259" key="5">
    <source>
        <dbReference type="Pfam" id="PF11261"/>
    </source>
</evidence>
<gene>
    <name evidence="7" type="ORF">BEMITA_LOCUS11917</name>
</gene>
<dbReference type="KEGG" id="btab:109032097"/>
<feature type="compositionally biased region" description="Polar residues" evidence="4">
    <location>
        <begin position="98"/>
        <end position="111"/>
    </location>
</feature>
<sequence length="566" mass="58653">MVKMSVIPISGKRQLCYLCESPRMPWSMLHDFSEAVCRGCVNYEGTDRIEAVLEQTRQLKRVYSIQEGQSGSRSSSNSSSGASHHHASATKSAAMHRSANTAHDPSHQNGVASLDVGIPPAAHRQSQQPPLPPPGSGTWHAAGHANLQHSRQGLLAEYATPAPPRGSAAAQMQRNLQNASETEHEMLRTAVRLPTAAHLAAAAAAHHIPPGPHHSNNSRPSSLPPQSISLKRGLSGPSEDDDGHHSMLSHANGEGPAAKRMMSVEEQHAPRPPLTRGDSLPAVSLTVPFNERTFKTDPKHPIRAPSFDTATSFKPTNYPSAGGISNGSSVGGGAGSPLGTRTGSPPESGVGAGAQGQGAQNQGQTPAGQGAQPCSGSAQSPMAALMSVTDTLPPGSPRSAGGSPPGSAGPRSASRGSQHSPNSSGSSSGRRSSGSRHVSSTTVTSSELANAAANGTEGAPPAATGDITAAPGTTPAPPATTTLKCTLCQERLEDTHFVQCPSVIHHKFCFPCSRDSIKRQGAGTEVYCPSGEKCPLANSNVPWAFMQNEIATILGEDLKVKKERET</sequence>
<dbReference type="Proteomes" id="UP001152759">
    <property type="component" value="Chromosome 7"/>
</dbReference>
<feature type="compositionally biased region" description="Low complexity" evidence="4">
    <location>
        <begin position="357"/>
        <end position="372"/>
    </location>
</feature>
<dbReference type="InterPro" id="IPR022750">
    <property type="entry name" value="IRF-2BP1_2-like_Znf"/>
</dbReference>
<dbReference type="GO" id="GO:0006357">
    <property type="term" value="P:regulation of transcription by RNA polymerase II"/>
    <property type="evidence" value="ECO:0007669"/>
    <property type="project" value="TreeGrafter"/>
</dbReference>
<feature type="compositionally biased region" description="Low complexity" evidence="4">
    <location>
        <begin position="397"/>
        <end position="446"/>
    </location>
</feature>
<keyword evidence="3" id="KW-0539">Nucleus</keyword>
<evidence type="ECO:0000313" key="7">
    <source>
        <dbReference type="EMBL" id="CAH0393526.1"/>
    </source>
</evidence>
<evidence type="ECO:0000259" key="6">
    <source>
        <dbReference type="Pfam" id="PF25454"/>
    </source>
</evidence>
<feature type="region of interest" description="Disordered" evidence="4">
    <location>
        <begin position="201"/>
        <end position="476"/>
    </location>
</feature>
<feature type="compositionally biased region" description="Polar residues" evidence="4">
    <location>
        <begin position="170"/>
        <end position="180"/>
    </location>
</feature>
<evidence type="ECO:0000256" key="1">
    <source>
        <dbReference type="ARBA" id="ARBA00004123"/>
    </source>
</evidence>